<dbReference type="RefSeq" id="WP_184526271.1">
    <property type="nucleotide sequence ID" value="NZ_JACHGK010000008.1"/>
</dbReference>
<dbReference type="Gene3D" id="3.10.350.10">
    <property type="entry name" value="LysM domain"/>
    <property type="match status" value="1"/>
</dbReference>
<dbReference type="Pfam" id="PF01476">
    <property type="entry name" value="LysM"/>
    <property type="match status" value="1"/>
</dbReference>
<evidence type="ECO:0000259" key="2">
    <source>
        <dbReference type="PROSITE" id="PS51782"/>
    </source>
</evidence>
<dbReference type="EMBL" id="JACHGK010000008">
    <property type="protein sequence ID" value="MBB6445848.1"/>
    <property type="molecule type" value="Genomic_DNA"/>
</dbReference>
<dbReference type="SMART" id="SM00257">
    <property type="entry name" value="LysM"/>
    <property type="match status" value="1"/>
</dbReference>
<protein>
    <submittedName>
        <fullName evidence="3">Stage VI sporulation protein D</fullName>
    </submittedName>
</protein>
<dbReference type="InterPro" id="IPR036779">
    <property type="entry name" value="LysM_dom_sf"/>
</dbReference>
<comment type="caution">
    <text evidence="3">The sequence shown here is derived from an EMBL/GenBank/DDBJ whole genome shotgun (WGS) entry which is preliminary data.</text>
</comment>
<reference evidence="3 4" key="1">
    <citation type="submission" date="2020-08" db="EMBL/GenBank/DDBJ databases">
        <title>Genomic Encyclopedia of Type Strains, Phase IV (KMG-IV): sequencing the most valuable type-strain genomes for metagenomic binning, comparative biology and taxonomic classification.</title>
        <authorList>
            <person name="Goeker M."/>
        </authorList>
    </citation>
    <scope>NUCLEOTIDE SEQUENCE [LARGE SCALE GENOMIC DNA]</scope>
    <source>
        <strain evidence="3 4">DSM 5391</strain>
    </source>
</reference>
<feature type="compositionally biased region" description="Basic and acidic residues" evidence="1">
    <location>
        <begin position="237"/>
        <end position="259"/>
    </location>
</feature>
<evidence type="ECO:0000313" key="3">
    <source>
        <dbReference type="EMBL" id="MBB6445848.1"/>
    </source>
</evidence>
<feature type="compositionally biased region" description="Polar residues" evidence="1">
    <location>
        <begin position="344"/>
        <end position="362"/>
    </location>
</feature>
<dbReference type="PROSITE" id="PS51782">
    <property type="entry name" value="LYSM"/>
    <property type="match status" value="1"/>
</dbReference>
<proteinExistence type="predicted"/>
<dbReference type="AlphaFoldDB" id="A0A7X0HS35"/>
<feature type="domain" description="LysM" evidence="2">
    <location>
        <begin position="417"/>
        <end position="461"/>
    </location>
</feature>
<name>A0A7X0HS35_9BACI</name>
<organism evidence="3 4">
    <name type="scientific">Bacillus benzoevorans</name>
    <dbReference type="NCBI Taxonomy" id="1456"/>
    <lineage>
        <taxon>Bacteria</taxon>
        <taxon>Bacillati</taxon>
        <taxon>Bacillota</taxon>
        <taxon>Bacilli</taxon>
        <taxon>Bacillales</taxon>
        <taxon>Bacillaceae</taxon>
        <taxon>Bacillus</taxon>
    </lineage>
</organism>
<feature type="region of interest" description="Disordered" evidence="1">
    <location>
        <begin position="285"/>
        <end position="396"/>
    </location>
</feature>
<dbReference type="Proteomes" id="UP000531594">
    <property type="component" value="Unassembled WGS sequence"/>
</dbReference>
<dbReference type="InterPro" id="IPR048862">
    <property type="entry name" value="SPOCS_spoVID_N"/>
</dbReference>
<sequence>MSHGNQSYLRFSLEESVWFQRGQEVEELISISLDPNIAINESDQYVTIKGSLELNGEYNRDEQTNDEENDFFSNPKFVQTVEVRGEGVYFFTHHFPVEITIPKNRIQDIENIEVAVETFDYAFPDRSCLRLSADLMITGLYGEQQHEYLQEEEEFLEEELDDEEEPEYAPLYREDELEDDQETEFDDETVFLENQEIPIADFSGESRFPFSRPDIEEEEGTEEAEEAVEGLYEPFEVEARKEAKADETLKSLTEEMEREEIQRYQQFKQEQEPITETYDFLLQEKEENHAADYKPEEIEKEDSKTAGVPEIFFAAKRKEAQAEGSQTADEEPQEIAPLEESQPVLETQPASEIQPLQETQPVSEVEPAHEQEVESPEDESSPEPKGKKKKWKKKQSLSITEFLARKEEESETHTRVKVCIVQKDDTIDKLSDRYDVTVSQLQRVNNLELNQDVYEGQVLYIPVVQNQK</sequence>
<feature type="compositionally biased region" description="Basic residues" evidence="1">
    <location>
        <begin position="386"/>
        <end position="395"/>
    </location>
</feature>
<dbReference type="Pfam" id="PF20918">
    <property type="entry name" value="SPOCS_spoVID-N"/>
    <property type="match status" value="1"/>
</dbReference>
<evidence type="ECO:0000313" key="4">
    <source>
        <dbReference type="Proteomes" id="UP000531594"/>
    </source>
</evidence>
<feature type="region of interest" description="Disordered" evidence="1">
    <location>
        <begin position="204"/>
        <end position="259"/>
    </location>
</feature>
<evidence type="ECO:0000256" key="1">
    <source>
        <dbReference type="SAM" id="MobiDB-lite"/>
    </source>
</evidence>
<dbReference type="SUPFAM" id="SSF54106">
    <property type="entry name" value="LysM domain"/>
    <property type="match status" value="1"/>
</dbReference>
<dbReference type="InterPro" id="IPR018392">
    <property type="entry name" value="LysM"/>
</dbReference>
<accession>A0A7X0HS35</accession>
<feature type="compositionally biased region" description="Acidic residues" evidence="1">
    <location>
        <begin position="215"/>
        <end position="228"/>
    </location>
</feature>
<dbReference type="CDD" id="cd00118">
    <property type="entry name" value="LysM"/>
    <property type="match status" value="1"/>
</dbReference>
<keyword evidence="4" id="KW-1185">Reference proteome</keyword>
<gene>
    <name evidence="3" type="ORF">HNR53_002497</name>
</gene>
<feature type="compositionally biased region" description="Basic and acidic residues" evidence="1">
    <location>
        <begin position="285"/>
        <end position="304"/>
    </location>
</feature>